<keyword evidence="1" id="KW-1133">Transmembrane helix</keyword>
<proteinExistence type="predicted"/>
<dbReference type="Gene3D" id="3.30.70.60">
    <property type="match status" value="1"/>
</dbReference>
<accession>A0A0G0DGT6</accession>
<dbReference type="InterPro" id="IPR014717">
    <property type="entry name" value="Transl_elong_EF1B/ribsomal_bS6"/>
</dbReference>
<feature type="transmembrane region" description="Helical" evidence="1">
    <location>
        <begin position="34"/>
        <end position="56"/>
    </location>
</feature>
<organism evidence="2 3">
    <name type="scientific">candidate division WS6 bacterium GW2011_GWC1_36_11</name>
    <dbReference type="NCBI Taxonomy" id="1619090"/>
    <lineage>
        <taxon>Bacteria</taxon>
        <taxon>Candidatus Dojkabacteria</taxon>
    </lineage>
</organism>
<comment type="caution">
    <text evidence="2">The sequence shown here is derived from an EMBL/GenBank/DDBJ whole genome shotgun (WGS) entry which is preliminary data.</text>
</comment>
<keyword evidence="1" id="KW-0472">Membrane</keyword>
<dbReference type="AlphaFoldDB" id="A0A0G0DGT6"/>
<gene>
    <name evidence="2" type="ORF">UR96_C0008G0004</name>
</gene>
<dbReference type="EMBL" id="LBRE01000008">
    <property type="protein sequence ID" value="KKP92638.1"/>
    <property type="molecule type" value="Genomic_DNA"/>
</dbReference>
<evidence type="ECO:0000313" key="2">
    <source>
        <dbReference type="EMBL" id="KKP92638.1"/>
    </source>
</evidence>
<reference evidence="2 3" key="1">
    <citation type="journal article" date="2015" name="Nature">
        <title>rRNA introns, odd ribosomes, and small enigmatic genomes across a large radiation of phyla.</title>
        <authorList>
            <person name="Brown C.T."/>
            <person name="Hug L.A."/>
            <person name="Thomas B.C."/>
            <person name="Sharon I."/>
            <person name="Castelle C.J."/>
            <person name="Singh A."/>
            <person name="Wilkins M.J."/>
            <person name="Williams K.H."/>
            <person name="Banfield J.F."/>
        </authorList>
    </citation>
    <scope>NUCLEOTIDE SEQUENCE [LARGE SCALE GENOMIC DNA]</scope>
</reference>
<dbReference type="Proteomes" id="UP000034140">
    <property type="component" value="Unassembled WGS sequence"/>
</dbReference>
<keyword evidence="1" id="KW-0812">Transmembrane</keyword>
<evidence type="ECO:0000313" key="3">
    <source>
        <dbReference type="Proteomes" id="UP000034140"/>
    </source>
</evidence>
<evidence type="ECO:0000256" key="1">
    <source>
        <dbReference type="SAM" id="Phobius"/>
    </source>
</evidence>
<sequence length="238" mass="26264">MPIVTNAVNADKTKKEIEAISERVKKTRLKVTDIIIPILVVVVLVILGVFVFVPMIQKAISFQSEHAEVINKEKQLSDLEMTLNSMDEGILQSDLINAQKVIPNTLKVSSFMYYIDNLASEKGLTSSEISAGDIKINTQGETSDGNYILGVSGPLAYQGTLTNTLDFLNSLYSVSPYIITIENLDLEELNNIWEISLTVTGYYVPVVTSSVDMYSAFTPYSKFADIVSVFESKASQLD</sequence>
<protein>
    <submittedName>
        <fullName evidence="2">Uncharacterized protein</fullName>
    </submittedName>
</protein>
<name>A0A0G0DGT6_9BACT</name>